<sequence>MCGCTGVVRPASWLRSRRRNQTDCAVRRAPRRPTNNAASSRADCAPPNGWARTSIQACTAVTAAAPMGTLRRLEPLPKTCASPACRSSQPRPSSCAAEVAITSSPTSSPTRRPQPYSSSTMAASRASSHGSALGCSCSASRTASSTPRALGNGLGALGARTPCTGL</sequence>
<evidence type="ECO:0000256" key="1">
    <source>
        <dbReference type="SAM" id="MobiDB-lite"/>
    </source>
</evidence>
<reference evidence="2" key="1">
    <citation type="submission" date="2019-08" db="EMBL/GenBank/DDBJ databases">
        <authorList>
            <person name="Kucharzyk K."/>
            <person name="Murdoch R.W."/>
            <person name="Higgins S."/>
            <person name="Loffler F."/>
        </authorList>
    </citation>
    <scope>NUCLEOTIDE SEQUENCE</scope>
</reference>
<dbReference type="EMBL" id="VSSQ01108055">
    <property type="protein sequence ID" value="MPN46960.1"/>
    <property type="molecule type" value="Genomic_DNA"/>
</dbReference>
<organism evidence="2">
    <name type="scientific">bioreactor metagenome</name>
    <dbReference type="NCBI Taxonomy" id="1076179"/>
    <lineage>
        <taxon>unclassified sequences</taxon>
        <taxon>metagenomes</taxon>
        <taxon>ecological metagenomes</taxon>
    </lineage>
</organism>
<proteinExistence type="predicted"/>
<name>A0A645I775_9ZZZZ</name>
<comment type="caution">
    <text evidence="2">The sequence shown here is derived from an EMBL/GenBank/DDBJ whole genome shotgun (WGS) entry which is preliminary data.</text>
</comment>
<evidence type="ECO:0000313" key="2">
    <source>
        <dbReference type="EMBL" id="MPN46960.1"/>
    </source>
</evidence>
<accession>A0A645I775</accession>
<dbReference type="AlphaFoldDB" id="A0A645I775"/>
<feature type="region of interest" description="Disordered" evidence="1">
    <location>
        <begin position="80"/>
        <end position="123"/>
    </location>
</feature>
<feature type="compositionally biased region" description="Low complexity" evidence="1">
    <location>
        <begin position="102"/>
        <end position="123"/>
    </location>
</feature>
<gene>
    <name evidence="2" type="ORF">SDC9_194559</name>
</gene>
<protein>
    <submittedName>
        <fullName evidence="2">Uncharacterized protein</fullName>
    </submittedName>
</protein>